<name>X1SBT2_9ZZZZ</name>
<reference evidence="1" key="1">
    <citation type="journal article" date="2014" name="Front. Microbiol.">
        <title>High frequency of phylogenetically diverse reductive dehalogenase-homologous genes in deep subseafloor sedimentary metagenomes.</title>
        <authorList>
            <person name="Kawai M."/>
            <person name="Futagami T."/>
            <person name="Toyoda A."/>
            <person name="Takaki Y."/>
            <person name="Nishi S."/>
            <person name="Hori S."/>
            <person name="Arai W."/>
            <person name="Tsubouchi T."/>
            <person name="Morono Y."/>
            <person name="Uchiyama I."/>
            <person name="Ito T."/>
            <person name="Fujiyama A."/>
            <person name="Inagaki F."/>
            <person name="Takami H."/>
        </authorList>
    </citation>
    <scope>NUCLEOTIDE SEQUENCE</scope>
    <source>
        <strain evidence="1">Expedition CK06-06</strain>
    </source>
</reference>
<gene>
    <name evidence="1" type="ORF">S12H4_34380</name>
</gene>
<organism evidence="1">
    <name type="scientific">marine sediment metagenome</name>
    <dbReference type="NCBI Taxonomy" id="412755"/>
    <lineage>
        <taxon>unclassified sequences</taxon>
        <taxon>metagenomes</taxon>
        <taxon>ecological metagenomes</taxon>
    </lineage>
</organism>
<feature type="non-terminal residue" evidence="1">
    <location>
        <position position="135"/>
    </location>
</feature>
<dbReference type="Pfam" id="PF22558">
    <property type="entry name" value="REase-ARP"/>
    <property type="match status" value="1"/>
</dbReference>
<evidence type="ECO:0000313" key="1">
    <source>
        <dbReference type="EMBL" id="GAI90457.1"/>
    </source>
</evidence>
<accession>X1SBT2</accession>
<sequence>MTFRDSEKEKYKKLKPKLFSLAAQGEGNYRGRPRSFCLADDYSSENLYEANRAPAIEYFRARNITWHDGLDKRRLPSNHLCCSQSCCVNFLYPMTTNPKLLAGIFQHFYQSLAEPLLIDEDKPLPKYLAFEWIGA</sequence>
<proteinExistence type="predicted"/>
<dbReference type="AlphaFoldDB" id="X1SBT2"/>
<comment type="caution">
    <text evidence="1">The sequence shown here is derived from an EMBL/GenBank/DDBJ whole genome shotgun (WGS) entry which is preliminary data.</text>
</comment>
<protein>
    <submittedName>
        <fullName evidence="1">Uncharacterized protein</fullName>
    </submittedName>
</protein>
<dbReference type="InterPro" id="IPR054333">
    <property type="entry name" value="REase-ARP-assoc"/>
</dbReference>
<dbReference type="EMBL" id="BARW01020337">
    <property type="protein sequence ID" value="GAI90457.1"/>
    <property type="molecule type" value="Genomic_DNA"/>
</dbReference>